<dbReference type="Proteomes" id="UP000002366">
    <property type="component" value="Chromosome"/>
</dbReference>
<reference evidence="1 2" key="1">
    <citation type="journal article" date="2010" name="Stand. Genomic Sci.">
        <title>Complete genome sequence of Aminobacterium colombiense type strain (ALA-1).</title>
        <authorList>
            <person name="Chertkov O."/>
            <person name="Sikorski J."/>
            <person name="Brambilla E."/>
            <person name="Lapidus A."/>
            <person name="Copeland A."/>
            <person name="Glavina Del Rio T."/>
            <person name="Nolan M."/>
            <person name="Lucas S."/>
            <person name="Tice H."/>
            <person name="Cheng J.F."/>
            <person name="Han C."/>
            <person name="Detter J.C."/>
            <person name="Bruce D."/>
            <person name="Tapia R."/>
            <person name="Goodwin L."/>
            <person name="Pitluck S."/>
            <person name="Liolios K."/>
            <person name="Ivanova N."/>
            <person name="Mavromatis K."/>
            <person name="Ovchinnikova G."/>
            <person name="Pati A."/>
            <person name="Chen A."/>
            <person name="Palaniappan K."/>
            <person name="Land M."/>
            <person name="Hauser L."/>
            <person name="Chang Y.J."/>
            <person name="Jeffries C.D."/>
            <person name="Spring S."/>
            <person name="Rohde M."/>
            <person name="Goker M."/>
            <person name="Bristow J."/>
            <person name="Eisen J.A."/>
            <person name="Markowitz V."/>
            <person name="Hugenholtz P."/>
            <person name="Kyrpides N.C."/>
            <person name="Klenk H.P."/>
        </authorList>
    </citation>
    <scope>NUCLEOTIDE SEQUENCE [LARGE SCALE GENOMIC DNA]</scope>
    <source>
        <strain evidence="2">DSM 12261 / ALA-1</strain>
    </source>
</reference>
<proteinExistence type="predicted"/>
<organism evidence="1 2">
    <name type="scientific">Aminobacterium colombiense (strain DSM 12261 / ALA-1)</name>
    <dbReference type="NCBI Taxonomy" id="572547"/>
    <lineage>
        <taxon>Bacteria</taxon>
        <taxon>Thermotogati</taxon>
        <taxon>Synergistota</taxon>
        <taxon>Synergistia</taxon>
        <taxon>Synergistales</taxon>
        <taxon>Aminobacteriaceae</taxon>
        <taxon>Aminobacterium</taxon>
    </lineage>
</organism>
<dbReference type="EMBL" id="CP001997">
    <property type="protein sequence ID" value="ADE57980.1"/>
    <property type="molecule type" value="Genomic_DNA"/>
</dbReference>
<dbReference type="KEGG" id="aco:Amico_1867"/>
<protein>
    <submittedName>
        <fullName evidence="1">Uncharacterized protein</fullName>
    </submittedName>
</protein>
<dbReference type="eggNOG" id="ENOG50317T4">
    <property type="taxonomic scope" value="Bacteria"/>
</dbReference>
<name>D5EHE8_AMICL</name>
<accession>D5EHE8</accession>
<keyword evidence="2" id="KW-1185">Reference proteome</keyword>
<dbReference type="OrthoDB" id="1119204at2"/>
<dbReference type="AlphaFoldDB" id="D5EHE8"/>
<gene>
    <name evidence="1" type="ordered locus">Amico_1867</name>
</gene>
<dbReference type="STRING" id="572547.Amico_1867"/>
<evidence type="ECO:0000313" key="2">
    <source>
        <dbReference type="Proteomes" id="UP000002366"/>
    </source>
</evidence>
<evidence type="ECO:0000313" key="1">
    <source>
        <dbReference type="EMBL" id="ADE57980.1"/>
    </source>
</evidence>
<sequence length="279" mass="31055">MMRQTIRRALLTISVMVFFFFVMGTGVVLASTVDIEGDLTYRFAVTPGQEIRGQLVIRNNDKEQPVQVAINQSDYLTYADGRNDYGQPGSTSRSNALWMALTPRQLTIPPSGTGMVNYVIQVPQDPSLCGTYWSMIMVEPLDQFMLEPPKGLDSNMAFNVMTVFKYAVQMITDIGNTGIRNIEFADKKLISDGSKSVLALDIVNTGERVIRPLVWTELYDEQGNLAGRFEGGQRWIFPECSCRFEIPFQGVKAGEYKALVIADGGEDEAFGAQYALVLK</sequence>
<dbReference type="HOGENOM" id="CLU_091272_0_0_0"/>